<dbReference type="AlphaFoldDB" id="A0A6N0RE03"/>
<dbReference type="Proteomes" id="UP000284767">
    <property type="component" value="Unassembled WGS sequence"/>
</dbReference>
<dbReference type="PANTHER" id="PTHR42878">
    <property type="entry name" value="TWO-COMPONENT HISTIDINE KINASE"/>
    <property type="match status" value="1"/>
</dbReference>
<dbReference type="SMART" id="SM01080">
    <property type="entry name" value="CHASE2"/>
    <property type="match status" value="1"/>
</dbReference>
<dbReference type="GO" id="GO:0000156">
    <property type="term" value="F:phosphorelay response regulator activity"/>
    <property type="evidence" value="ECO:0007669"/>
    <property type="project" value="TreeGrafter"/>
</dbReference>
<keyword evidence="7" id="KW-0547">Nucleotide-binding</keyword>
<evidence type="ECO:0000256" key="7">
    <source>
        <dbReference type="ARBA" id="ARBA00022741"/>
    </source>
</evidence>
<comment type="caution">
    <text evidence="13">The sequence shown here is derived from an EMBL/GenBank/DDBJ whole genome shotgun (WGS) entry which is preliminary data.</text>
</comment>
<keyword evidence="5" id="KW-0808">Transferase</keyword>
<comment type="subcellular location">
    <subcellularLocation>
        <location evidence="2">Membrane</location>
        <topology evidence="2">Multi-pass membrane protein</topology>
    </subcellularLocation>
</comment>
<evidence type="ECO:0000256" key="11">
    <source>
        <dbReference type="ARBA" id="ARBA00023012"/>
    </source>
</evidence>
<dbReference type="Pfam" id="PF08448">
    <property type="entry name" value="PAS_4"/>
    <property type="match status" value="1"/>
</dbReference>
<evidence type="ECO:0000256" key="9">
    <source>
        <dbReference type="ARBA" id="ARBA00022840"/>
    </source>
</evidence>
<dbReference type="CDD" id="cd00082">
    <property type="entry name" value="HisKA"/>
    <property type="match status" value="1"/>
</dbReference>
<dbReference type="Gene3D" id="3.30.565.10">
    <property type="entry name" value="Histidine kinase-like ATPase, C-terminal domain"/>
    <property type="match status" value="1"/>
</dbReference>
<dbReference type="Pfam" id="PF02518">
    <property type="entry name" value="HATPase_c"/>
    <property type="match status" value="1"/>
</dbReference>
<evidence type="ECO:0000256" key="5">
    <source>
        <dbReference type="ARBA" id="ARBA00022679"/>
    </source>
</evidence>
<dbReference type="GO" id="GO:0000155">
    <property type="term" value="F:phosphorelay sensor kinase activity"/>
    <property type="evidence" value="ECO:0007669"/>
    <property type="project" value="InterPro"/>
</dbReference>
<evidence type="ECO:0000313" key="14">
    <source>
        <dbReference type="Proteomes" id="UP000284767"/>
    </source>
</evidence>
<keyword evidence="12" id="KW-0472">Membrane</keyword>
<dbReference type="InterPro" id="IPR003594">
    <property type="entry name" value="HATPase_dom"/>
</dbReference>
<dbReference type="InterPro" id="IPR017181">
    <property type="entry name" value="Sig_transdc_His_kin_CHASE2"/>
</dbReference>
<dbReference type="InterPro" id="IPR013656">
    <property type="entry name" value="PAS_4"/>
</dbReference>
<dbReference type="CDD" id="cd00075">
    <property type="entry name" value="HATPase"/>
    <property type="match status" value="1"/>
</dbReference>
<name>A0A6N0RE03_PSEAI</name>
<evidence type="ECO:0000256" key="10">
    <source>
        <dbReference type="ARBA" id="ARBA00022989"/>
    </source>
</evidence>
<dbReference type="FunFam" id="3.30.565.10:FF:000085">
    <property type="entry name" value="Sensor histidine kinase KdpD"/>
    <property type="match status" value="1"/>
</dbReference>
<keyword evidence="9" id="KW-0067">ATP-binding</keyword>
<keyword evidence="4" id="KW-0597">Phosphoprotein</keyword>
<reference evidence="13 14" key="1">
    <citation type="submission" date="2017-08" db="EMBL/GenBank/DDBJ databases">
        <authorList>
            <person name="Feschi L."/>
            <person name="Jeukens J."/>
            <person name="Emond-Rheault J.-G."/>
            <person name="Kukavica-Ibrulj I."/>
            <person name="Boyle B."/>
            <person name="Levesque R.C."/>
        </authorList>
    </citation>
    <scope>NUCLEOTIDE SEQUENCE [LARGE SCALE GENOMIC DNA]</scope>
    <source>
        <strain evidence="13 14">PA-W36</strain>
    </source>
</reference>
<dbReference type="SMART" id="SM00091">
    <property type="entry name" value="PAS"/>
    <property type="match status" value="1"/>
</dbReference>
<comment type="catalytic activity">
    <reaction evidence="1">
        <text>ATP + protein L-histidine = ADP + protein N-phospho-L-histidine.</text>
        <dbReference type="EC" id="2.7.13.3"/>
    </reaction>
</comment>
<sequence>MKALDRQDEPSQAQRLFRGLVREWLLVSLLLLPLTALLSLSSGLPLNNLLYDRLRNLAPLAVDPRILVVAIDDRSLESLGRWPWPRSVHAELLDRLAAAGARSVLLDVIFSEPSSNPDSDRQLARSLCRAGNVLLPLLRESVPRYGEPPREIPPTAPLAGCAAGIGHINVEADSDGTVRSVYLREGPLGQPRPLLAWQAFADAGAMPMPMPGLDDMRNLPGWQRDHAIRIPFIGADAGFPSVPYVSVLRGEVPDSLLRDRLVLVGATAPGLGDRYVTPLSASLGTTPGVEIQANILNGLLQQRTAVDLQPWLAALLSAASVALLLGLMLFRSRHALLLTLACAALALGLSWALLLNGWWWSPLASLVGLLLAYLIWSWRRLNAVLAYFGWELARLDREPKVLPERASPPRAGNDPLQNRIAALEQAVSRTRDSRRFMADGLEGLPVATLICDPKGQILLANRKARDLFGGELRGAELRQRLAELGHPSLAGGARPTLETLEAIEFRDHRERDLRLDLARLLPVESETAIGWLVSLIDLSAERDAERQRATLLRFLSHDLRAPHSAILALLDVRPAEDEAGQQVYRQIEQQVRRALGLTDAFVQLAKAESDAYRFEACMFTMLAMDAADQLWPLAQQKDIDLRRDWDDEQEPMVWADPGLLTRALFNLLENAVKYSPAGTVVSLSIRLEGDWLNCRIVDQGKGIAAAELPRLFSQYQRFASAEGSAGLGLGLAMVKTVIDRHGGRIGCQSQVGQGTTFEIRLPLLKGEE</sequence>
<dbReference type="RefSeq" id="WP_023086996.1">
    <property type="nucleotide sequence ID" value="NZ_AP031604.1"/>
</dbReference>
<dbReference type="Gene3D" id="1.10.287.130">
    <property type="match status" value="1"/>
</dbReference>
<accession>A0A6N0RE03</accession>
<evidence type="ECO:0000256" key="4">
    <source>
        <dbReference type="ARBA" id="ARBA00022553"/>
    </source>
</evidence>
<evidence type="ECO:0000256" key="12">
    <source>
        <dbReference type="ARBA" id="ARBA00023136"/>
    </source>
</evidence>
<dbReference type="SUPFAM" id="SSF55874">
    <property type="entry name" value="ATPase domain of HSP90 chaperone/DNA topoisomerase II/histidine kinase"/>
    <property type="match status" value="1"/>
</dbReference>
<evidence type="ECO:0000256" key="2">
    <source>
        <dbReference type="ARBA" id="ARBA00004141"/>
    </source>
</evidence>
<dbReference type="InterPro" id="IPR036097">
    <property type="entry name" value="HisK_dim/P_sf"/>
</dbReference>
<gene>
    <name evidence="13" type="ORF">IPC1295_30520</name>
</gene>
<dbReference type="SUPFAM" id="SSF47384">
    <property type="entry name" value="Homodimeric domain of signal transducing histidine kinase"/>
    <property type="match status" value="1"/>
</dbReference>
<dbReference type="EC" id="2.7.13.3" evidence="3"/>
<dbReference type="InterPro" id="IPR004358">
    <property type="entry name" value="Sig_transdc_His_kin-like_C"/>
</dbReference>
<dbReference type="GO" id="GO:0005524">
    <property type="term" value="F:ATP binding"/>
    <property type="evidence" value="ECO:0007669"/>
    <property type="project" value="UniProtKB-KW"/>
</dbReference>
<evidence type="ECO:0000313" key="13">
    <source>
        <dbReference type="EMBL" id="RPM04527.1"/>
    </source>
</evidence>
<dbReference type="PANTHER" id="PTHR42878:SF7">
    <property type="entry name" value="SENSOR HISTIDINE KINASE GLRK"/>
    <property type="match status" value="1"/>
</dbReference>
<keyword evidence="11" id="KW-0902">Two-component regulatory system</keyword>
<organism evidence="13 14">
    <name type="scientific">Pseudomonas aeruginosa</name>
    <dbReference type="NCBI Taxonomy" id="287"/>
    <lineage>
        <taxon>Bacteria</taxon>
        <taxon>Pseudomonadati</taxon>
        <taxon>Pseudomonadota</taxon>
        <taxon>Gammaproteobacteria</taxon>
        <taxon>Pseudomonadales</taxon>
        <taxon>Pseudomonadaceae</taxon>
        <taxon>Pseudomonas</taxon>
    </lineage>
</organism>
<dbReference type="InterPro" id="IPR050351">
    <property type="entry name" value="BphY/WalK/GraS-like"/>
</dbReference>
<dbReference type="PIRSF" id="PIRSF037347">
    <property type="entry name" value="STHK_CHASE2_PAS_prd"/>
    <property type="match status" value="1"/>
</dbReference>
<evidence type="ECO:0000256" key="1">
    <source>
        <dbReference type="ARBA" id="ARBA00000085"/>
    </source>
</evidence>
<reference evidence="13 14" key="2">
    <citation type="submission" date="2019-01" db="EMBL/GenBank/DDBJ databases">
        <title>The Pseudomonas aeruginosa pan-genome provides new insights on its population structure, horizontal gene transfer and pathogenicity.</title>
        <authorList>
            <person name="Freschi L."/>
            <person name="Vincent A.T."/>
            <person name="Jeukens J."/>
            <person name="Emond-Rheault J.-G."/>
            <person name="Kukavica-Ibrulj I."/>
            <person name="Dupont M.-J."/>
            <person name="Charette S.J."/>
            <person name="Boyle B."/>
            <person name="Levesque R.C."/>
        </authorList>
    </citation>
    <scope>NUCLEOTIDE SEQUENCE [LARGE SCALE GENOMIC DNA]</scope>
    <source>
        <strain evidence="13 14">PA-W36</strain>
    </source>
</reference>
<dbReference type="PROSITE" id="PS50109">
    <property type="entry name" value="HIS_KIN"/>
    <property type="match status" value="1"/>
</dbReference>
<keyword evidence="10" id="KW-1133">Transmembrane helix</keyword>
<dbReference type="GO" id="GO:0016020">
    <property type="term" value="C:membrane"/>
    <property type="evidence" value="ECO:0007669"/>
    <property type="project" value="UniProtKB-SubCell"/>
</dbReference>
<dbReference type="InterPro" id="IPR005467">
    <property type="entry name" value="His_kinase_dom"/>
</dbReference>
<dbReference type="InterPro" id="IPR036890">
    <property type="entry name" value="HATPase_C_sf"/>
</dbReference>
<dbReference type="InterPro" id="IPR035965">
    <property type="entry name" value="PAS-like_dom_sf"/>
</dbReference>
<evidence type="ECO:0000256" key="3">
    <source>
        <dbReference type="ARBA" id="ARBA00012438"/>
    </source>
</evidence>
<dbReference type="SUPFAM" id="SSF55785">
    <property type="entry name" value="PYP-like sensor domain (PAS domain)"/>
    <property type="match status" value="1"/>
</dbReference>
<dbReference type="SMART" id="SM00387">
    <property type="entry name" value="HATPase_c"/>
    <property type="match status" value="1"/>
</dbReference>
<dbReference type="PRINTS" id="PR00344">
    <property type="entry name" value="BCTRLSENSOR"/>
</dbReference>
<evidence type="ECO:0000256" key="8">
    <source>
        <dbReference type="ARBA" id="ARBA00022777"/>
    </source>
</evidence>
<protein>
    <recommendedName>
        <fullName evidence="3">histidine kinase</fullName>
        <ecNumber evidence="3">2.7.13.3</ecNumber>
    </recommendedName>
</protein>
<dbReference type="InterPro" id="IPR007890">
    <property type="entry name" value="CHASE2"/>
</dbReference>
<dbReference type="Pfam" id="PF05226">
    <property type="entry name" value="CHASE2"/>
    <property type="match status" value="1"/>
</dbReference>
<keyword evidence="6" id="KW-0812">Transmembrane</keyword>
<dbReference type="GO" id="GO:0030295">
    <property type="term" value="F:protein kinase activator activity"/>
    <property type="evidence" value="ECO:0007669"/>
    <property type="project" value="TreeGrafter"/>
</dbReference>
<keyword evidence="8" id="KW-0418">Kinase</keyword>
<evidence type="ECO:0000256" key="6">
    <source>
        <dbReference type="ARBA" id="ARBA00022692"/>
    </source>
</evidence>
<proteinExistence type="predicted"/>
<dbReference type="InterPro" id="IPR000014">
    <property type="entry name" value="PAS"/>
</dbReference>
<dbReference type="EMBL" id="NSNE01000028">
    <property type="protein sequence ID" value="RPM04527.1"/>
    <property type="molecule type" value="Genomic_DNA"/>
</dbReference>
<dbReference type="InterPro" id="IPR003661">
    <property type="entry name" value="HisK_dim/P_dom"/>
</dbReference>
<dbReference type="Gene3D" id="3.30.450.20">
    <property type="entry name" value="PAS domain"/>
    <property type="match status" value="1"/>
</dbReference>
<dbReference type="GO" id="GO:0007234">
    <property type="term" value="P:osmosensory signaling via phosphorelay pathway"/>
    <property type="evidence" value="ECO:0007669"/>
    <property type="project" value="TreeGrafter"/>
</dbReference>